<protein>
    <recommendedName>
        <fullName evidence="2">Aminoglycoside phosphotransferase domain-containing protein</fullName>
    </recommendedName>
</protein>
<name>A0AAD6VNS2_9AGAR</name>
<organism evidence="3 4">
    <name type="scientific">Mycena pura</name>
    <dbReference type="NCBI Taxonomy" id="153505"/>
    <lineage>
        <taxon>Eukaryota</taxon>
        <taxon>Fungi</taxon>
        <taxon>Dikarya</taxon>
        <taxon>Basidiomycota</taxon>
        <taxon>Agaricomycotina</taxon>
        <taxon>Agaricomycetes</taxon>
        <taxon>Agaricomycetidae</taxon>
        <taxon>Agaricales</taxon>
        <taxon>Marasmiineae</taxon>
        <taxon>Mycenaceae</taxon>
        <taxon>Mycena</taxon>
    </lineage>
</organism>
<evidence type="ECO:0000256" key="1">
    <source>
        <dbReference type="SAM" id="MobiDB-lite"/>
    </source>
</evidence>
<gene>
    <name evidence="3" type="ORF">GGX14DRAFT_447903</name>
</gene>
<reference evidence="3" key="1">
    <citation type="submission" date="2023-03" db="EMBL/GenBank/DDBJ databases">
        <title>Massive genome expansion in bonnet fungi (Mycena s.s.) driven by repeated elements and novel gene families across ecological guilds.</title>
        <authorList>
            <consortium name="Lawrence Berkeley National Laboratory"/>
            <person name="Harder C.B."/>
            <person name="Miyauchi S."/>
            <person name="Viragh M."/>
            <person name="Kuo A."/>
            <person name="Thoen E."/>
            <person name="Andreopoulos B."/>
            <person name="Lu D."/>
            <person name="Skrede I."/>
            <person name="Drula E."/>
            <person name="Henrissat B."/>
            <person name="Morin E."/>
            <person name="Kohler A."/>
            <person name="Barry K."/>
            <person name="LaButti K."/>
            <person name="Morin E."/>
            <person name="Salamov A."/>
            <person name="Lipzen A."/>
            <person name="Mereny Z."/>
            <person name="Hegedus B."/>
            <person name="Baldrian P."/>
            <person name="Stursova M."/>
            <person name="Weitz H."/>
            <person name="Taylor A."/>
            <person name="Grigoriev I.V."/>
            <person name="Nagy L.G."/>
            <person name="Martin F."/>
            <person name="Kauserud H."/>
        </authorList>
    </citation>
    <scope>NUCLEOTIDE SEQUENCE</scope>
    <source>
        <strain evidence="3">9144</strain>
    </source>
</reference>
<dbReference type="AlphaFoldDB" id="A0AAD6VNS2"/>
<dbReference type="InterPro" id="IPR011009">
    <property type="entry name" value="Kinase-like_dom_sf"/>
</dbReference>
<accession>A0AAD6VNS2</accession>
<evidence type="ECO:0000313" key="3">
    <source>
        <dbReference type="EMBL" id="KAJ7212198.1"/>
    </source>
</evidence>
<dbReference type="Pfam" id="PF01636">
    <property type="entry name" value="APH"/>
    <property type="match status" value="1"/>
</dbReference>
<proteinExistence type="predicted"/>
<dbReference type="InterPro" id="IPR002575">
    <property type="entry name" value="Aminoglycoside_PTrfase"/>
</dbReference>
<evidence type="ECO:0000313" key="4">
    <source>
        <dbReference type="Proteomes" id="UP001219525"/>
    </source>
</evidence>
<feature type="compositionally biased region" description="Polar residues" evidence="1">
    <location>
        <begin position="309"/>
        <end position="318"/>
    </location>
</feature>
<sequence>MESVRLTSAEIKQQCHDRLRQRPPPFSDDKSNYVVLCDKYGQETEFAVKIADAFSADQLQYDLAMMQFFKNGPASDKYTTPTGYGILEDTNYSFLVMERLSGQTTWERMNNGADDLSPADATAIAEALEALQKDRIRSSILIRGNKLTPLTHWHPQGQLFGYDNDGGRMVDDRDDFHSFLKVRFEEAEVDPEVVSVTTDCLAHGEPSPHNLIHCPDGRIAFLDLRTTFLAPRWWDYYAVHRSIGGSKYSEPLKRAMERCGMGIDQRVLAELDDKFLPWFCRLGGAWARRENKERETQGRKDSARAVEPGQSSGTVVAY</sequence>
<feature type="region of interest" description="Disordered" evidence="1">
    <location>
        <begin position="290"/>
        <end position="318"/>
    </location>
</feature>
<keyword evidence="4" id="KW-1185">Reference proteome</keyword>
<dbReference type="EMBL" id="JARJCW010000024">
    <property type="protein sequence ID" value="KAJ7212198.1"/>
    <property type="molecule type" value="Genomic_DNA"/>
</dbReference>
<feature type="domain" description="Aminoglycoside phosphotransferase" evidence="2">
    <location>
        <begin position="25"/>
        <end position="250"/>
    </location>
</feature>
<dbReference type="Proteomes" id="UP001219525">
    <property type="component" value="Unassembled WGS sequence"/>
</dbReference>
<comment type="caution">
    <text evidence="3">The sequence shown here is derived from an EMBL/GenBank/DDBJ whole genome shotgun (WGS) entry which is preliminary data.</text>
</comment>
<evidence type="ECO:0000259" key="2">
    <source>
        <dbReference type="Pfam" id="PF01636"/>
    </source>
</evidence>
<feature type="compositionally biased region" description="Basic and acidic residues" evidence="1">
    <location>
        <begin position="290"/>
        <end position="304"/>
    </location>
</feature>
<dbReference type="SUPFAM" id="SSF56112">
    <property type="entry name" value="Protein kinase-like (PK-like)"/>
    <property type="match status" value="1"/>
</dbReference>